<dbReference type="InterPro" id="IPR038765">
    <property type="entry name" value="Papain-like_cys_pep_sf"/>
</dbReference>
<dbReference type="GO" id="GO:0008234">
    <property type="term" value="F:cysteine-type peptidase activity"/>
    <property type="evidence" value="ECO:0007669"/>
    <property type="project" value="InterPro"/>
</dbReference>
<gene>
    <name evidence="5" type="ORF">CEPIT_LOCUS44541</name>
</gene>
<dbReference type="PANTHER" id="PTHR33018:SF34">
    <property type="entry name" value="OS02G0472350 PROTEIN"/>
    <property type="match status" value="1"/>
</dbReference>
<organism evidence="5 6">
    <name type="scientific">Cuscuta epithymum</name>
    <dbReference type="NCBI Taxonomy" id="186058"/>
    <lineage>
        <taxon>Eukaryota</taxon>
        <taxon>Viridiplantae</taxon>
        <taxon>Streptophyta</taxon>
        <taxon>Embryophyta</taxon>
        <taxon>Tracheophyta</taxon>
        <taxon>Spermatophyta</taxon>
        <taxon>Magnoliopsida</taxon>
        <taxon>eudicotyledons</taxon>
        <taxon>Gunneridae</taxon>
        <taxon>Pentapetalae</taxon>
        <taxon>asterids</taxon>
        <taxon>lamiids</taxon>
        <taxon>Solanales</taxon>
        <taxon>Convolvulaceae</taxon>
        <taxon>Cuscuteae</taxon>
        <taxon>Cuscuta</taxon>
        <taxon>Cuscuta subgen. Cuscuta</taxon>
    </lineage>
</organism>
<dbReference type="InterPro" id="IPR003653">
    <property type="entry name" value="Peptidase_C48_C"/>
</dbReference>
<dbReference type="EMBL" id="CAMAPF010001176">
    <property type="protein sequence ID" value="CAH9148478.1"/>
    <property type="molecule type" value="Genomic_DNA"/>
</dbReference>
<dbReference type="Proteomes" id="UP001152523">
    <property type="component" value="Unassembled WGS sequence"/>
</dbReference>
<dbReference type="PANTHER" id="PTHR33018">
    <property type="entry name" value="OS10G0338966 PROTEIN-RELATED"/>
    <property type="match status" value="1"/>
</dbReference>
<name>A0AAV0GKI4_9ASTE</name>
<evidence type="ECO:0000256" key="1">
    <source>
        <dbReference type="ARBA" id="ARBA00005234"/>
    </source>
</evidence>
<evidence type="ECO:0000256" key="2">
    <source>
        <dbReference type="ARBA" id="ARBA00022670"/>
    </source>
</evidence>
<feature type="domain" description="Ubiquitin-like protease family profile" evidence="4">
    <location>
        <begin position="55"/>
        <end position="216"/>
    </location>
</feature>
<accession>A0AAV0GKI4</accession>
<dbReference type="GO" id="GO:0006508">
    <property type="term" value="P:proteolysis"/>
    <property type="evidence" value="ECO:0007669"/>
    <property type="project" value="UniProtKB-KW"/>
</dbReference>
<proteinExistence type="inferred from homology"/>
<evidence type="ECO:0000313" key="6">
    <source>
        <dbReference type="Proteomes" id="UP001152523"/>
    </source>
</evidence>
<protein>
    <recommendedName>
        <fullName evidence="4">Ubiquitin-like protease family profile domain-containing protein</fullName>
    </recommendedName>
</protein>
<keyword evidence="3" id="KW-0378">Hydrolase</keyword>
<dbReference type="AlphaFoldDB" id="A0AAV0GKI4"/>
<keyword evidence="6" id="KW-1185">Reference proteome</keyword>
<keyword evidence="2" id="KW-0645">Protease</keyword>
<evidence type="ECO:0000256" key="3">
    <source>
        <dbReference type="ARBA" id="ARBA00022801"/>
    </source>
</evidence>
<dbReference type="SUPFAM" id="SSF54001">
    <property type="entry name" value="Cysteine proteinases"/>
    <property type="match status" value="1"/>
</dbReference>
<comment type="caution">
    <text evidence="5">The sequence shown here is derived from an EMBL/GenBank/DDBJ whole genome shotgun (WGS) entry which is preliminary data.</text>
</comment>
<sequence length="256" mass="29438">MINQSPLNPKSPSSIDLTGMPREFHLAHTLATGLYGDEFIDINMDADVVGIQYGFNVNQEEIFRFLRKETVDISAITMFCIYLYEHFDLKGNANYGFLCPNMNQEATDHDTRINYVAEVILKGTRKYYLAPYHEGNHWTLCVICPNLNEVFWFDSIGGRPTKQIKQIIDASFAQASLKGRKPVNRYKTTKWTVCPCPMQPGSVECGYYVMRFMYDIISAQTNQNMNKIFAPHKKYTQGDLDIVRGMWCKALCKYSL</sequence>
<dbReference type="Pfam" id="PF02902">
    <property type="entry name" value="Peptidase_C48"/>
    <property type="match status" value="1"/>
</dbReference>
<evidence type="ECO:0000313" key="5">
    <source>
        <dbReference type="EMBL" id="CAH9148478.1"/>
    </source>
</evidence>
<dbReference type="Gene3D" id="3.40.395.10">
    <property type="entry name" value="Adenoviral Proteinase, Chain A"/>
    <property type="match status" value="1"/>
</dbReference>
<reference evidence="5" key="1">
    <citation type="submission" date="2022-07" db="EMBL/GenBank/DDBJ databases">
        <authorList>
            <person name="Macas J."/>
            <person name="Novak P."/>
            <person name="Neumann P."/>
        </authorList>
    </citation>
    <scope>NUCLEOTIDE SEQUENCE</scope>
</reference>
<evidence type="ECO:0000259" key="4">
    <source>
        <dbReference type="PROSITE" id="PS50600"/>
    </source>
</evidence>
<dbReference type="PROSITE" id="PS50600">
    <property type="entry name" value="ULP_PROTEASE"/>
    <property type="match status" value="1"/>
</dbReference>
<comment type="similarity">
    <text evidence="1">Belongs to the peptidase C48 family.</text>
</comment>